<accession>A0A0K2V8U1</accession>
<organism evidence="8">
    <name type="scientific">Lepeophtheirus salmonis</name>
    <name type="common">Salmon louse</name>
    <name type="synonym">Caligus salmonis</name>
    <dbReference type="NCBI Taxonomy" id="72036"/>
    <lineage>
        <taxon>Eukaryota</taxon>
        <taxon>Metazoa</taxon>
        <taxon>Ecdysozoa</taxon>
        <taxon>Arthropoda</taxon>
        <taxon>Crustacea</taxon>
        <taxon>Multicrustacea</taxon>
        <taxon>Hexanauplia</taxon>
        <taxon>Copepoda</taxon>
        <taxon>Siphonostomatoida</taxon>
        <taxon>Caligidae</taxon>
        <taxon>Lepeophtheirus</taxon>
    </lineage>
</organism>
<dbReference type="GO" id="GO:0010133">
    <property type="term" value="P:L-proline catabolic process to L-glutamate"/>
    <property type="evidence" value="ECO:0007669"/>
    <property type="project" value="TreeGrafter"/>
</dbReference>
<evidence type="ECO:0000259" key="7">
    <source>
        <dbReference type="Pfam" id="PF01619"/>
    </source>
</evidence>
<dbReference type="PANTHER" id="PTHR13914:SF0">
    <property type="entry name" value="PROLINE DEHYDROGENASE 1, MITOCHONDRIAL"/>
    <property type="match status" value="1"/>
</dbReference>
<keyword evidence="5" id="KW-0274">FAD</keyword>
<proteinExistence type="inferred from homology"/>
<comment type="similarity">
    <text evidence="2 5">Belongs to the proline oxidase family.</text>
</comment>
<dbReference type="GO" id="GO:0071949">
    <property type="term" value="F:FAD binding"/>
    <property type="evidence" value="ECO:0007669"/>
    <property type="project" value="TreeGrafter"/>
</dbReference>
<evidence type="ECO:0000256" key="5">
    <source>
        <dbReference type="RuleBase" id="RU364054"/>
    </source>
</evidence>
<dbReference type="EMBL" id="HACA01029232">
    <property type="protein sequence ID" value="CDW46593.1"/>
    <property type="molecule type" value="Transcribed_RNA"/>
</dbReference>
<dbReference type="OrthoDB" id="5464at2759"/>
<keyword evidence="3 5" id="KW-0560">Oxidoreductase</keyword>
<dbReference type="SUPFAM" id="SSF51730">
    <property type="entry name" value="FAD-linked oxidoreductase"/>
    <property type="match status" value="1"/>
</dbReference>
<sequence length="499" mass="57844">MIPQWTQSQLMYIFLFVLLSNPPHDKCKYRACNVNEEFTPEVIPQKGTHRDHIRRYQAHVNTDRRANVTGARTYFYQNEAQCEKNMETFLRCIEAVADSTHKTGLAAIKMTALGRPNLLLQLSECIIRARRYYEFVSGVEGFVHEGKISPSAFQERFKENQIYDGNDDVQRWLSNMTSDRKGLIHLFSWSGLIDANLLLKDVFKVPNLKTGKLEPLITALSLKEEEQFRNMLSRLQTIFQAAKDLDVRVMVDAEQTYFQPAISRLTMEMMRKYNTKKAIIFNTYQCYLKIAYHSLILDMEQASRQNFYFGAKLVRGAYMEQERARAKDVGYDDPINPSYDATSEMYHKCLEECMARMATNKQNNKTDFSRIGIMVASHNADTVRFAINKMKELNINQEDRLICFGQLYGMCDQLSFPLGQSGYSVYKYVPYGPVNEVLPYLSRRARENKGIMHKLQLEKTLLLRELISRVKSGNLFYKPSGDYLPVGFEKLPEFPPKTS</sequence>
<evidence type="ECO:0000256" key="2">
    <source>
        <dbReference type="ARBA" id="ARBA00005869"/>
    </source>
</evidence>
<name>A0A0K2V8U1_LEPSM</name>
<dbReference type="InterPro" id="IPR002872">
    <property type="entry name" value="Proline_DH_dom"/>
</dbReference>
<evidence type="ECO:0000256" key="4">
    <source>
        <dbReference type="ARBA" id="ARBA00023062"/>
    </source>
</evidence>
<dbReference type="Gene3D" id="3.20.20.220">
    <property type="match status" value="1"/>
</dbReference>
<dbReference type="InterPro" id="IPR015659">
    <property type="entry name" value="Proline_oxidase"/>
</dbReference>
<comment type="function">
    <text evidence="5">Converts proline to delta-1-pyrroline-5-carboxylate.</text>
</comment>
<comment type="catalytic activity">
    <reaction evidence="5">
        <text>L-proline + a quinone = (S)-1-pyrroline-5-carboxylate + a quinol + H(+)</text>
        <dbReference type="Rhea" id="RHEA:23784"/>
        <dbReference type="ChEBI" id="CHEBI:15378"/>
        <dbReference type="ChEBI" id="CHEBI:17388"/>
        <dbReference type="ChEBI" id="CHEBI:24646"/>
        <dbReference type="ChEBI" id="CHEBI:60039"/>
        <dbReference type="ChEBI" id="CHEBI:132124"/>
        <dbReference type="EC" id="1.5.5.2"/>
    </reaction>
</comment>
<feature type="signal peptide" evidence="6">
    <location>
        <begin position="1"/>
        <end position="20"/>
    </location>
</feature>
<dbReference type="FunFam" id="3.20.20.220:FF:000012">
    <property type="entry name" value="Proline dehydrogenase"/>
    <property type="match status" value="1"/>
</dbReference>
<dbReference type="EMBL" id="HACA01029231">
    <property type="protein sequence ID" value="CDW46592.1"/>
    <property type="molecule type" value="Transcribed_RNA"/>
</dbReference>
<keyword evidence="6" id="KW-0732">Signal</keyword>
<dbReference type="PANTHER" id="PTHR13914">
    <property type="entry name" value="PROLINE OXIDASE"/>
    <property type="match status" value="1"/>
</dbReference>
<dbReference type="GO" id="GO:0005739">
    <property type="term" value="C:mitochondrion"/>
    <property type="evidence" value="ECO:0007669"/>
    <property type="project" value="TreeGrafter"/>
</dbReference>
<keyword evidence="4 5" id="KW-0642">Proline metabolism</keyword>
<evidence type="ECO:0000256" key="1">
    <source>
        <dbReference type="ARBA" id="ARBA00004739"/>
    </source>
</evidence>
<reference evidence="8" key="1">
    <citation type="submission" date="2014-05" db="EMBL/GenBank/DDBJ databases">
        <authorList>
            <person name="Chronopoulou M."/>
        </authorList>
    </citation>
    <scope>NUCLEOTIDE SEQUENCE</scope>
    <source>
        <tissue evidence="8">Whole organism</tissue>
    </source>
</reference>
<dbReference type="GO" id="GO:0004657">
    <property type="term" value="F:proline dehydrogenase activity"/>
    <property type="evidence" value="ECO:0007669"/>
    <property type="project" value="UniProtKB-EC"/>
</dbReference>
<dbReference type="Pfam" id="PF01619">
    <property type="entry name" value="Pro_dh"/>
    <property type="match status" value="1"/>
</dbReference>
<evidence type="ECO:0000256" key="3">
    <source>
        <dbReference type="ARBA" id="ARBA00023002"/>
    </source>
</evidence>
<evidence type="ECO:0000256" key="6">
    <source>
        <dbReference type="SAM" id="SignalP"/>
    </source>
</evidence>
<dbReference type="AlphaFoldDB" id="A0A0K2V8U1"/>
<evidence type="ECO:0000313" key="8">
    <source>
        <dbReference type="EMBL" id="CDW46592.1"/>
    </source>
</evidence>
<feature type="domain" description="Proline dehydrogenase" evidence="7">
    <location>
        <begin position="79"/>
        <end position="452"/>
    </location>
</feature>
<dbReference type="EC" id="1.5.5.2" evidence="5"/>
<feature type="chain" id="PRO_5013456413" description="Proline dehydrogenase" evidence="6">
    <location>
        <begin position="21"/>
        <end position="499"/>
    </location>
</feature>
<comment type="cofactor">
    <cofactor evidence="5">
        <name>FAD</name>
        <dbReference type="ChEBI" id="CHEBI:57692"/>
    </cofactor>
</comment>
<dbReference type="InterPro" id="IPR029041">
    <property type="entry name" value="FAD-linked_oxidoreductase-like"/>
</dbReference>
<protein>
    <recommendedName>
        <fullName evidence="5">Proline dehydrogenase</fullName>
        <ecNumber evidence="5">1.5.5.2</ecNumber>
    </recommendedName>
</protein>
<keyword evidence="5" id="KW-0285">Flavoprotein</keyword>
<comment type="pathway">
    <text evidence="1">Amino-acid degradation; L-proline degradation into L-glutamate; L-glutamate from L-proline: step 1/2.</text>
</comment>